<evidence type="ECO:0000256" key="8">
    <source>
        <dbReference type="ARBA" id="ARBA00049243"/>
    </source>
</evidence>
<organism evidence="11 12">
    <name type="scientific">Gordonia liuliyuniae</name>
    <dbReference type="NCBI Taxonomy" id="2911517"/>
    <lineage>
        <taxon>Bacteria</taxon>
        <taxon>Bacillati</taxon>
        <taxon>Actinomycetota</taxon>
        <taxon>Actinomycetes</taxon>
        <taxon>Mycobacteriales</taxon>
        <taxon>Gordoniaceae</taxon>
        <taxon>Gordonia</taxon>
    </lineage>
</organism>
<dbReference type="PANTHER" id="PTHR42940">
    <property type="entry name" value="ALCOHOL DEHYDROGENASE 1-RELATED"/>
    <property type="match status" value="1"/>
</dbReference>
<dbReference type="Pfam" id="PF08240">
    <property type="entry name" value="ADH_N"/>
    <property type="match status" value="1"/>
</dbReference>
<dbReference type="InterPro" id="IPR002328">
    <property type="entry name" value="ADH_Zn_CS"/>
</dbReference>
<dbReference type="SMART" id="SM00829">
    <property type="entry name" value="PKS_ER"/>
    <property type="match status" value="1"/>
</dbReference>
<sequence>MRAFRITAPLTAPTWQEVPEPTPGPGEAVLRVTAVGLCRSDLDMQEMPAATVEPAGWLFPFTLGHEIAGEVAALGEGVDHLSVGEPVVVLPASSCGHCWYCLRDAPNNCSNAGAGRGYGDNGGLADYVLVKNARDIVPLGGLDPIHAAPLSDAGSTAYHGVDRIRGALTPQSTAVVFGAGGLGSFAIQFLRAVSPAFVVSIDMSTDKLAMARELGAHETLEGVNDSTLDQIRELTDGRGADALLDFVGIDHTIATGIAAVRPGGKYGLVGAGGGRLATLGEWFHLLPRDGEVFTYQGSTVRNLESVMALARREMIQSPVEVFSPDEIETAYGKLRDGSLRGRAVIDFAGS</sequence>
<keyword evidence="12" id="KW-1185">Reference proteome</keyword>
<dbReference type="InterPro" id="IPR013149">
    <property type="entry name" value="ADH-like_C"/>
</dbReference>
<comment type="catalytic activity">
    <reaction evidence="7">
        <text>a secondary alcohol + NAD(+) = a ketone + NADH + H(+)</text>
        <dbReference type="Rhea" id="RHEA:10740"/>
        <dbReference type="ChEBI" id="CHEBI:15378"/>
        <dbReference type="ChEBI" id="CHEBI:17087"/>
        <dbReference type="ChEBI" id="CHEBI:35681"/>
        <dbReference type="ChEBI" id="CHEBI:57540"/>
        <dbReference type="ChEBI" id="CHEBI:57945"/>
        <dbReference type="EC" id="1.1.1.1"/>
    </reaction>
</comment>
<proteinExistence type="inferred from homology"/>
<dbReference type="Pfam" id="PF00107">
    <property type="entry name" value="ADH_zinc_N"/>
    <property type="match status" value="1"/>
</dbReference>
<comment type="cofactor">
    <cofactor evidence="1 9">
        <name>Zn(2+)</name>
        <dbReference type="ChEBI" id="CHEBI:29105"/>
    </cofactor>
</comment>
<evidence type="ECO:0000256" key="2">
    <source>
        <dbReference type="ARBA" id="ARBA00008072"/>
    </source>
</evidence>
<dbReference type="PROSITE" id="PS00059">
    <property type="entry name" value="ADH_ZINC"/>
    <property type="match status" value="1"/>
</dbReference>
<evidence type="ECO:0000256" key="7">
    <source>
        <dbReference type="ARBA" id="ARBA00049164"/>
    </source>
</evidence>
<evidence type="ECO:0000256" key="3">
    <source>
        <dbReference type="ARBA" id="ARBA00013190"/>
    </source>
</evidence>
<dbReference type="Proteomes" id="UP001200110">
    <property type="component" value="Unassembled WGS sequence"/>
</dbReference>
<name>A0ABS9IUD1_9ACTN</name>
<evidence type="ECO:0000259" key="10">
    <source>
        <dbReference type="SMART" id="SM00829"/>
    </source>
</evidence>
<evidence type="ECO:0000256" key="9">
    <source>
        <dbReference type="RuleBase" id="RU361277"/>
    </source>
</evidence>
<evidence type="ECO:0000256" key="6">
    <source>
        <dbReference type="ARBA" id="ARBA00023002"/>
    </source>
</evidence>
<gene>
    <name evidence="11" type="ORF">L5G33_11765</name>
</gene>
<keyword evidence="4 9" id="KW-0479">Metal-binding</keyword>
<dbReference type="InterPro" id="IPR020843">
    <property type="entry name" value="ER"/>
</dbReference>
<reference evidence="11 12" key="1">
    <citation type="submission" date="2022-01" db="EMBL/GenBank/DDBJ databases">
        <authorList>
            <person name="Huang Y."/>
        </authorList>
    </citation>
    <scope>NUCLEOTIDE SEQUENCE [LARGE SCALE GENOMIC DNA]</scope>
    <source>
        <strain evidence="11 12">HY366</strain>
    </source>
</reference>
<dbReference type="InterPro" id="IPR013154">
    <property type="entry name" value="ADH-like_N"/>
</dbReference>
<dbReference type="PANTHER" id="PTHR42940:SF8">
    <property type="entry name" value="VACUOLAR PROTEIN SORTING-ASSOCIATED PROTEIN 11"/>
    <property type="match status" value="1"/>
</dbReference>
<keyword evidence="6" id="KW-0560">Oxidoreductase</keyword>
<keyword evidence="5 9" id="KW-0862">Zinc</keyword>
<accession>A0ABS9IUD1</accession>
<dbReference type="EC" id="1.1.1.1" evidence="3"/>
<dbReference type="SUPFAM" id="SSF51735">
    <property type="entry name" value="NAD(P)-binding Rossmann-fold domains"/>
    <property type="match status" value="1"/>
</dbReference>
<dbReference type="InterPro" id="IPR036291">
    <property type="entry name" value="NAD(P)-bd_dom_sf"/>
</dbReference>
<evidence type="ECO:0000256" key="5">
    <source>
        <dbReference type="ARBA" id="ARBA00022833"/>
    </source>
</evidence>
<protein>
    <recommendedName>
        <fullName evidence="3">alcohol dehydrogenase</fullName>
        <ecNumber evidence="3">1.1.1.1</ecNumber>
    </recommendedName>
</protein>
<comment type="similarity">
    <text evidence="2 9">Belongs to the zinc-containing alcohol dehydrogenase family.</text>
</comment>
<dbReference type="RefSeq" id="WP_236998372.1">
    <property type="nucleotide sequence ID" value="NZ_JAKKOR010000008.1"/>
</dbReference>
<dbReference type="EMBL" id="JAKKOR010000008">
    <property type="protein sequence ID" value="MCF8589136.1"/>
    <property type="molecule type" value="Genomic_DNA"/>
</dbReference>
<dbReference type="Gene3D" id="3.40.50.720">
    <property type="entry name" value="NAD(P)-binding Rossmann-like Domain"/>
    <property type="match status" value="1"/>
</dbReference>
<comment type="catalytic activity">
    <reaction evidence="8">
        <text>a primary alcohol + NAD(+) = an aldehyde + NADH + H(+)</text>
        <dbReference type="Rhea" id="RHEA:10736"/>
        <dbReference type="ChEBI" id="CHEBI:15378"/>
        <dbReference type="ChEBI" id="CHEBI:15734"/>
        <dbReference type="ChEBI" id="CHEBI:17478"/>
        <dbReference type="ChEBI" id="CHEBI:57540"/>
        <dbReference type="ChEBI" id="CHEBI:57945"/>
        <dbReference type="EC" id="1.1.1.1"/>
    </reaction>
</comment>
<evidence type="ECO:0000313" key="11">
    <source>
        <dbReference type="EMBL" id="MCF8589136.1"/>
    </source>
</evidence>
<comment type="caution">
    <text evidence="11">The sequence shown here is derived from an EMBL/GenBank/DDBJ whole genome shotgun (WGS) entry which is preliminary data.</text>
</comment>
<dbReference type="InterPro" id="IPR011032">
    <property type="entry name" value="GroES-like_sf"/>
</dbReference>
<evidence type="ECO:0000256" key="4">
    <source>
        <dbReference type="ARBA" id="ARBA00022723"/>
    </source>
</evidence>
<dbReference type="Gene3D" id="3.90.180.10">
    <property type="entry name" value="Medium-chain alcohol dehydrogenases, catalytic domain"/>
    <property type="match status" value="1"/>
</dbReference>
<evidence type="ECO:0000256" key="1">
    <source>
        <dbReference type="ARBA" id="ARBA00001947"/>
    </source>
</evidence>
<evidence type="ECO:0000313" key="12">
    <source>
        <dbReference type="Proteomes" id="UP001200110"/>
    </source>
</evidence>
<feature type="domain" description="Enoyl reductase (ER)" evidence="10">
    <location>
        <begin position="8"/>
        <end position="345"/>
    </location>
</feature>
<dbReference type="SUPFAM" id="SSF50129">
    <property type="entry name" value="GroES-like"/>
    <property type="match status" value="1"/>
</dbReference>